<dbReference type="GeneID" id="106071538"/>
<dbReference type="Gene3D" id="1.10.287.3980">
    <property type="match status" value="1"/>
</dbReference>
<organism evidence="1 2">
    <name type="scientific">Biomphalaria glabrata</name>
    <name type="common">Bloodfluke planorb</name>
    <name type="synonym">Freshwater snail</name>
    <dbReference type="NCBI Taxonomy" id="6526"/>
    <lineage>
        <taxon>Eukaryota</taxon>
        <taxon>Metazoa</taxon>
        <taxon>Spiralia</taxon>
        <taxon>Lophotrochozoa</taxon>
        <taxon>Mollusca</taxon>
        <taxon>Gastropoda</taxon>
        <taxon>Heterobranchia</taxon>
        <taxon>Euthyneura</taxon>
        <taxon>Panpulmonata</taxon>
        <taxon>Hygrophila</taxon>
        <taxon>Lymnaeoidea</taxon>
        <taxon>Planorbidae</taxon>
        <taxon>Biomphalaria</taxon>
    </lineage>
</organism>
<evidence type="ECO:0000313" key="2">
    <source>
        <dbReference type="RefSeq" id="XP_055892146.1"/>
    </source>
</evidence>
<sequence>MFSFSKIMWRTGGLSGVLRGQMFTQANQFSLRSICQLTSQITGVFSKNCFTASFGSVQPGLCKATHPQVVHQSIRTKNTGKRIYYVGSAWKRYNKHNIERRLTTNGGLEILWRKTLKGKHVLAAYERILPNTVDGRILPQHLFRFQKHPLTKNRLPKPGLY</sequence>
<dbReference type="RefSeq" id="XP_055892146.1">
    <property type="nucleotide sequence ID" value="XM_056036171.1"/>
</dbReference>
<accession>A0A9W3AY46</accession>
<dbReference type="OrthoDB" id="431691at2759"/>
<dbReference type="AlphaFoldDB" id="A0A9W3AY46"/>
<dbReference type="Proteomes" id="UP001165740">
    <property type="component" value="Chromosome 1"/>
</dbReference>
<name>A0A9W3AY46_BIOGL</name>
<gene>
    <name evidence="2" type="primary">LOC106071538</name>
</gene>
<proteinExistence type="predicted"/>
<keyword evidence="1" id="KW-1185">Reference proteome</keyword>
<protein>
    <submittedName>
        <fullName evidence="2">Uncharacterized protein LOC106071538</fullName>
    </submittedName>
</protein>
<reference evidence="2" key="1">
    <citation type="submission" date="2025-08" db="UniProtKB">
        <authorList>
            <consortium name="RefSeq"/>
        </authorList>
    </citation>
    <scope>IDENTIFICATION</scope>
</reference>
<evidence type="ECO:0000313" key="1">
    <source>
        <dbReference type="Proteomes" id="UP001165740"/>
    </source>
</evidence>